<dbReference type="SUPFAM" id="SSF53448">
    <property type="entry name" value="Nucleotide-diphospho-sugar transferases"/>
    <property type="match status" value="1"/>
</dbReference>
<dbReference type="GO" id="GO:0006487">
    <property type="term" value="P:protein N-linked glycosylation"/>
    <property type="evidence" value="ECO:0007669"/>
    <property type="project" value="TreeGrafter"/>
</dbReference>
<dbReference type="EMBL" id="JAAQPF010000156">
    <property type="protein sequence ID" value="KAF5713101.1"/>
    <property type="molecule type" value="Genomic_DNA"/>
</dbReference>
<dbReference type="Gene3D" id="3.90.550.10">
    <property type="entry name" value="Spore Coat Polysaccharide Biosynthesis Protein SpsA, Chain A"/>
    <property type="match status" value="1"/>
</dbReference>
<keyword evidence="2 6" id="KW-0328">Glycosyltransferase</keyword>
<accession>A0A8H5YK95</accession>
<evidence type="ECO:0000256" key="5">
    <source>
        <dbReference type="SAM" id="Phobius"/>
    </source>
</evidence>
<keyword evidence="5" id="KW-1133">Transmembrane helix</keyword>
<dbReference type="GO" id="GO:0016020">
    <property type="term" value="C:membrane"/>
    <property type="evidence" value="ECO:0007669"/>
    <property type="project" value="InterPro"/>
</dbReference>
<dbReference type="Proteomes" id="UP000532311">
    <property type="component" value="Unassembled WGS sequence"/>
</dbReference>
<dbReference type="Pfam" id="PF01793">
    <property type="entry name" value="Glyco_transf_15"/>
    <property type="match status" value="1"/>
</dbReference>
<dbReference type="PANTHER" id="PTHR31121">
    <property type="entry name" value="ALPHA-1,2 MANNOSYLTRANSFERASE KTR1"/>
    <property type="match status" value="1"/>
</dbReference>
<feature type="transmembrane region" description="Helical" evidence="5">
    <location>
        <begin position="117"/>
        <end position="140"/>
    </location>
</feature>
<evidence type="ECO:0000256" key="3">
    <source>
        <dbReference type="ARBA" id="ARBA00022679"/>
    </source>
</evidence>
<keyword evidence="7" id="KW-1185">Reference proteome</keyword>
<evidence type="ECO:0000256" key="1">
    <source>
        <dbReference type="ARBA" id="ARBA00007677"/>
    </source>
</evidence>
<keyword evidence="5" id="KW-0812">Transmembrane</keyword>
<organism evidence="6 7">
    <name type="scientific">Fusarium globosum</name>
    <dbReference type="NCBI Taxonomy" id="78864"/>
    <lineage>
        <taxon>Eukaryota</taxon>
        <taxon>Fungi</taxon>
        <taxon>Dikarya</taxon>
        <taxon>Ascomycota</taxon>
        <taxon>Pezizomycotina</taxon>
        <taxon>Sordariomycetes</taxon>
        <taxon>Hypocreomycetidae</taxon>
        <taxon>Hypocreales</taxon>
        <taxon>Nectriaceae</taxon>
        <taxon>Fusarium</taxon>
        <taxon>Fusarium fujikuroi species complex</taxon>
    </lineage>
</organism>
<dbReference type="InterPro" id="IPR002685">
    <property type="entry name" value="Glyco_trans_15"/>
</dbReference>
<dbReference type="InterPro" id="IPR029044">
    <property type="entry name" value="Nucleotide-diphossugar_trans"/>
</dbReference>
<sequence length="573" mass="66299">LIAPSTNTDLHPWPPTPISRPRPHLQLYSCLRRPSQAPRHGAFHVLQIPTATDHNTYRRGRIFLAMDLIRRATKVAPSKPPLQLPLDEKRDSKHNKAVDSRMAFFRRPLRLKGNSTISVPLGVVVFFPMLVLILIFILFVSHPSSPGRFLIPGGAPPKMRKISEKYDKVFVEGCAQPDTSQPRANAAFVILARNKEIDGVLQSIKSVERHFNRWYHYPYVFLNDGDFDDNFKEAVRNHTSGDVEFGKVGPDMWGFPDWIDPKVASEGIAKQGDAAVMYGGLESYHKMCRFYSGFFFNHPLLLKYEWYWRVEPEISYFCDITYDPFQKMIEHNKTYGFTIAVKELRETVPNIFRYASAYKRLNNITSKGLWEMFVEPPEDDDEDTSKDSDTSPNPEKSFWDTLTGKKENIVDPESMEGETYNMCHFWSNFEIAKLSWFRSKEYQDFFEMMDRSGGFWMERWGDAPIHSLAAGALLGPQDIHYFRDFGYRHTTIQHCPANAPGKQLAREPYLEKTTFPEYKRFEEDDYWEHWDDVQEGGIGCRCRCDTDVVDVEGKEGSCLAEWVDVAGGWEHPY</sequence>
<dbReference type="GO" id="GO:0000026">
    <property type="term" value="F:alpha-1,2-mannosyltransferase activity"/>
    <property type="evidence" value="ECO:0007669"/>
    <property type="project" value="TreeGrafter"/>
</dbReference>
<comment type="similarity">
    <text evidence="1">Belongs to the glycosyltransferase 15 family.</text>
</comment>
<feature type="non-terminal residue" evidence="6">
    <location>
        <position position="1"/>
    </location>
</feature>
<keyword evidence="5" id="KW-0472">Membrane</keyword>
<evidence type="ECO:0000256" key="4">
    <source>
        <dbReference type="SAM" id="MobiDB-lite"/>
    </source>
</evidence>
<evidence type="ECO:0000256" key="2">
    <source>
        <dbReference type="ARBA" id="ARBA00022676"/>
    </source>
</evidence>
<keyword evidence="3 6" id="KW-0808">Transferase</keyword>
<dbReference type="AlphaFoldDB" id="A0A8H5YK95"/>
<comment type="caution">
    <text evidence="6">The sequence shown here is derived from an EMBL/GenBank/DDBJ whole genome shotgun (WGS) entry which is preliminary data.</text>
</comment>
<name>A0A8H5YK95_9HYPO</name>
<evidence type="ECO:0000313" key="6">
    <source>
        <dbReference type="EMBL" id="KAF5713101.1"/>
    </source>
</evidence>
<dbReference type="GO" id="GO:0005794">
    <property type="term" value="C:Golgi apparatus"/>
    <property type="evidence" value="ECO:0007669"/>
    <property type="project" value="TreeGrafter"/>
</dbReference>
<evidence type="ECO:0000313" key="7">
    <source>
        <dbReference type="Proteomes" id="UP000532311"/>
    </source>
</evidence>
<reference evidence="6 7" key="1">
    <citation type="submission" date="2020-05" db="EMBL/GenBank/DDBJ databases">
        <title>Identification and distribution of gene clusters putatively required for synthesis of sphingolipid metabolism inhibitors in phylogenetically diverse species of the filamentous fungus Fusarium.</title>
        <authorList>
            <person name="Kim H.-S."/>
            <person name="Busman M."/>
            <person name="Brown D.W."/>
            <person name="Divon H."/>
            <person name="Uhlig S."/>
            <person name="Proctor R.H."/>
        </authorList>
    </citation>
    <scope>NUCLEOTIDE SEQUENCE [LARGE SCALE GENOMIC DNA]</scope>
    <source>
        <strain evidence="6 7">NRRL 26131</strain>
    </source>
</reference>
<proteinExistence type="inferred from homology"/>
<dbReference type="PANTHER" id="PTHR31121:SF2">
    <property type="entry name" value="MANNOSYLTRANSFERASE KTR5-RELATED"/>
    <property type="match status" value="1"/>
</dbReference>
<feature type="region of interest" description="Disordered" evidence="4">
    <location>
        <begin position="377"/>
        <end position="400"/>
    </location>
</feature>
<gene>
    <name evidence="6" type="ORF">FGLOB1_4168</name>
</gene>
<dbReference type="GO" id="GO:0000032">
    <property type="term" value="P:cell wall mannoprotein biosynthetic process"/>
    <property type="evidence" value="ECO:0007669"/>
    <property type="project" value="TreeGrafter"/>
</dbReference>
<protein>
    <submittedName>
        <fullName evidence="6">Mannosyltransferase</fullName>
    </submittedName>
</protein>